<dbReference type="PANTHER" id="PTHR22603:SF66">
    <property type="entry name" value="ETHANOLAMINE KINASE"/>
    <property type="match status" value="1"/>
</dbReference>
<comment type="similarity">
    <text evidence="4">Belongs to the choline/ethanolamine kinase family.</text>
</comment>
<keyword evidence="1" id="KW-0443">Lipid metabolism</keyword>
<dbReference type="Proteomes" id="UP000681722">
    <property type="component" value="Unassembled WGS sequence"/>
</dbReference>
<dbReference type="EMBL" id="CAJOBC010003273">
    <property type="protein sequence ID" value="CAF3775338.1"/>
    <property type="molecule type" value="Genomic_DNA"/>
</dbReference>
<dbReference type="OrthoDB" id="10267235at2759"/>
<dbReference type="Gene3D" id="3.90.1200.10">
    <property type="match status" value="1"/>
</dbReference>
<dbReference type="EC" id="2.7.1.82" evidence="5"/>
<dbReference type="Gene3D" id="3.30.200.20">
    <property type="entry name" value="Phosphorylase Kinase, domain 1"/>
    <property type="match status" value="1"/>
</dbReference>
<reference evidence="6" key="1">
    <citation type="submission" date="2021-02" db="EMBL/GenBank/DDBJ databases">
        <authorList>
            <person name="Nowell W R."/>
        </authorList>
    </citation>
    <scope>NUCLEOTIDE SEQUENCE</scope>
</reference>
<evidence type="ECO:0000256" key="1">
    <source>
        <dbReference type="ARBA" id="ARBA00023209"/>
    </source>
</evidence>
<keyword evidence="1" id="KW-0444">Lipid biosynthesis</keyword>
<evidence type="ECO:0000313" key="7">
    <source>
        <dbReference type="EMBL" id="CAF3775338.1"/>
    </source>
</evidence>
<dbReference type="PANTHER" id="PTHR22603">
    <property type="entry name" value="CHOLINE/ETHANOALAMINE KINASE"/>
    <property type="match status" value="1"/>
</dbReference>
<dbReference type="SUPFAM" id="SSF56112">
    <property type="entry name" value="Protein kinase-like (PK-like)"/>
    <property type="match status" value="1"/>
</dbReference>
<sequence>MTLTIEQVVEQITDWKEKSVTVQPLSGGLTNKNYRVEVDGRLYVVRIPGTSTELLAIDKINEYHNTRATGDSGVGPTIAYYLPTSKIMILDYIHGQTMTISDLQAPTMPTRIAQSLKTLHNKTSRFKNDFNMFRLIEYYLKIVDKHQVNIPIGYHKYLQLVERIEASMQRHPLQTVPCHNDLLAENYIDDGSILRLIDFEYSGNNDPTFDLGNTCQEQQYDESRIIEMCEAYFGKPCLMDKLARMKLNMIMSDVGWTLWAAIQAKFSVIEFDFWSWAIERWSRATTKMDSSDFEQWLTDCSS</sequence>
<evidence type="ECO:0000256" key="3">
    <source>
        <dbReference type="ARBA" id="ARBA00037883"/>
    </source>
</evidence>
<dbReference type="Pfam" id="PF01633">
    <property type="entry name" value="Choline_kinase"/>
    <property type="match status" value="1"/>
</dbReference>
<name>A0A814H0I9_9BILA</name>
<keyword evidence="2" id="KW-1208">Phospholipid metabolism</keyword>
<evidence type="ECO:0000256" key="4">
    <source>
        <dbReference type="ARBA" id="ARBA00038211"/>
    </source>
</evidence>
<dbReference type="InterPro" id="IPR011009">
    <property type="entry name" value="Kinase-like_dom_sf"/>
</dbReference>
<evidence type="ECO:0000256" key="5">
    <source>
        <dbReference type="ARBA" id="ARBA00038874"/>
    </source>
</evidence>
<dbReference type="CDD" id="cd05151">
    <property type="entry name" value="ChoK-like"/>
    <property type="match status" value="1"/>
</dbReference>
<dbReference type="GO" id="GO:0004305">
    <property type="term" value="F:ethanolamine kinase activity"/>
    <property type="evidence" value="ECO:0007669"/>
    <property type="project" value="UniProtKB-EC"/>
</dbReference>
<protein>
    <recommendedName>
        <fullName evidence="5">ethanolamine kinase</fullName>
        <ecNumber evidence="5">2.7.1.82</ecNumber>
    </recommendedName>
</protein>
<comment type="caution">
    <text evidence="6">The sequence shown here is derived from an EMBL/GenBank/DDBJ whole genome shotgun (WGS) entry which is preliminary data.</text>
</comment>
<dbReference type="EMBL" id="CAJNOQ010003273">
    <property type="protein sequence ID" value="CAF1003994.1"/>
    <property type="molecule type" value="Genomic_DNA"/>
</dbReference>
<organism evidence="6 8">
    <name type="scientific">Didymodactylos carnosus</name>
    <dbReference type="NCBI Taxonomy" id="1234261"/>
    <lineage>
        <taxon>Eukaryota</taxon>
        <taxon>Metazoa</taxon>
        <taxon>Spiralia</taxon>
        <taxon>Gnathifera</taxon>
        <taxon>Rotifera</taxon>
        <taxon>Eurotatoria</taxon>
        <taxon>Bdelloidea</taxon>
        <taxon>Philodinida</taxon>
        <taxon>Philodinidae</taxon>
        <taxon>Didymodactylos</taxon>
    </lineage>
</organism>
<evidence type="ECO:0000256" key="2">
    <source>
        <dbReference type="ARBA" id="ARBA00023264"/>
    </source>
</evidence>
<dbReference type="GO" id="GO:0006646">
    <property type="term" value="P:phosphatidylethanolamine biosynthetic process"/>
    <property type="evidence" value="ECO:0007669"/>
    <property type="project" value="TreeGrafter"/>
</dbReference>
<gene>
    <name evidence="6" type="ORF">GPM918_LOCUS13910</name>
    <name evidence="7" type="ORF">SRO942_LOCUS13910</name>
</gene>
<keyword evidence="8" id="KW-1185">Reference proteome</keyword>
<dbReference type="GO" id="GO:0005737">
    <property type="term" value="C:cytoplasm"/>
    <property type="evidence" value="ECO:0007669"/>
    <property type="project" value="TreeGrafter"/>
</dbReference>
<dbReference type="Proteomes" id="UP000663829">
    <property type="component" value="Unassembled WGS sequence"/>
</dbReference>
<comment type="pathway">
    <text evidence="3">Phospholipid metabolism; phosphatidylethanolamine biosynthesis; phosphatidylethanolamine from ethanolamine: step 1/3.</text>
</comment>
<proteinExistence type="inferred from homology"/>
<dbReference type="AlphaFoldDB" id="A0A814H0I9"/>
<evidence type="ECO:0000313" key="8">
    <source>
        <dbReference type="Proteomes" id="UP000663829"/>
    </source>
</evidence>
<accession>A0A814H0I9</accession>
<keyword evidence="1" id="KW-0594">Phospholipid biosynthesis</keyword>
<evidence type="ECO:0000313" key="6">
    <source>
        <dbReference type="EMBL" id="CAF1003994.1"/>
    </source>
</evidence>